<keyword evidence="6" id="KW-0472">Membrane</keyword>
<dbReference type="GO" id="GO:0015562">
    <property type="term" value="F:efflux transmembrane transporter activity"/>
    <property type="evidence" value="ECO:0007669"/>
    <property type="project" value="InterPro"/>
</dbReference>
<keyword evidence="3" id="KW-0813">Transport</keyword>
<name>B4SAI4_PELPB</name>
<feature type="signal peptide" evidence="8">
    <location>
        <begin position="1"/>
        <end position="18"/>
    </location>
</feature>
<dbReference type="STRING" id="324925.Ppha_1633"/>
<dbReference type="Gene3D" id="1.20.1600.10">
    <property type="entry name" value="Outer membrane efflux proteins (OEP)"/>
    <property type="match status" value="1"/>
</dbReference>
<evidence type="ECO:0000256" key="6">
    <source>
        <dbReference type="ARBA" id="ARBA00023136"/>
    </source>
</evidence>
<dbReference type="SUPFAM" id="SSF56954">
    <property type="entry name" value="Outer membrane efflux proteins (OEP)"/>
    <property type="match status" value="1"/>
</dbReference>
<evidence type="ECO:0000256" key="4">
    <source>
        <dbReference type="ARBA" id="ARBA00022452"/>
    </source>
</evidence>
<comment type="similarity">
    <text evidence="2">Belongs to the outer membrane factor (OMF) (TC 1.B.17) family.</text>
</comment>
<evidence type="ECO:0000313" key="9">
    <source>
        <dbReference type="EMBL" id="ACF43870.1"/>
    </source>
</evidence>
<evidence type="ECO:0000256" key="1">
    <source>
        <dbReference type="ARBA" id="ARBA00004442"/>
    </source>
</evidence>
<feature type="chain" id="PRO_5002823076" evidence="8">
    <location>
        <begin position="19"/>
        <end position="470"/>
    </location>
</feature>
<keyword evidence="7" id="KW-0998">Cell outer membrane</keyword>
<evidence type="ECO:0000313" key="10">
    <source>
        <dbReference type="Proteomes" id="UP000002724"/>
    </source>
</evidence>
<dbReference type="OrthoDB" id="9811587at2"/>
<gene>
    <name evidence="9" type="ordered locus">Ppha_1633</name>
</gene>
<dbReference type="GO" id="GO:1990281">
    <property type="term" value="C:efflux pump complex"/>
    <property type="evidence" value="ECO:0007669"/>
    <property type="project" value="TreeGrafter"/>
</dbReference>
<evidence type="ECO:0000256" key="7">
    <source>
        <dbReference type="ARBA" id="ARBA00023237"/>
    </source>
</evidence>
<dbReference type="KEGG" id="pph:Ppha_1633"/>
<keyword evidence="4" id="KW-1134">Transmembrane beta strand</keyword>
<proteinExistence type="inferred from homology"/>
<protein>
    <submittedName>
        <fullName evidence="9">Outer membrane efflux protein</fullName>
    </submittedName>
</protein>
<dbReference type="RefSeq" id="WP_012508357.1">
    <property type="nucleotide sequence ID" value="NC_011060.1"/>
</dbReference>
<dbReference type="GO" id="GO:0009279">
    <property type="term" value="C:cell outer membrane"/>
    <property type="evidence" value="ECO:0007669"/>
    <property type="project" value="UniProtKB-SubCell"/>
</dbReference>
<dbReference type="PANTHER" id="PTHR30026">
    <property type="entry name" value="OUTER MEMBRANE PROTEIN TOLC"/>
    <property type="match status" value="1"/>
</dbReference>
<dbReference type="EMBL" id="CP001110">
    <property type="protein sequence ID" value="ACF43870.1"/>
    <property type="molecule type" value="Genomic_DNA"/>
</dbReference>
<keyword evidence="8" id="KW-0732">Signal</keyword>
<organism evidence="9 10">
    <name type="scientific">Pelodictyon phaeoclathratiforme (strain DSM 5477 / BU-1)</name>
    <dbReference type="NCBI Taxonomy" id="324925"/>
    <lineage>
        <taxon>Bacteria</taxon>
        <taxon>Pseudomonadati</taxon>
        <taxon>Chlorobiota</taxon>
        <taxon>Chlorobiia</taxon>
        <taxon>Chlorobiales</taxon>
        <taxon>Chlorobiaceae</taxon>
        <taxon>Chlorobium/Pelodictyon group</taxon>
        <taxon>Pelodictyon</taxon>
    </lineage>
</organism>
<evidence type="ECO:0000256" key="5">
    <source>
        <dbReference type="ARBA" id="ARBA00022692"/>
    </source>
</evidence>
<reference evidence="9 10" key="1">
    <citation type="submission" date="2008-06" db="EMBL/GenBank/DDBJ databases">
        <title>Complete sequence of Pelodictyon phaeoclathratiforme BU-1.</title>
        <authorList>
            <consortium name="US DOE Joint Genome Institute"/>
            <person name="Lucas S."/>
            <person name="Copeland A."/>
            <person name="Lapidus A."/>
            <person name="Glavina del Rio T."/>
            <person name="Dalin E."/>
            <person name="Tice H."/>
            <person name="Bruce D."/>
            <person name="Goodwin L."/>
            <person name="Pitluck S."/>
            <person name="Schmutz J."/>
            <person name="Larimer F."/>
            <person name="Land M."/>
            <person name="Hauser L."/>
            <person name="Kyrpides N."/>
            <person name="Mikhailova N."/>
            <person name="Liu Z."/>
            <person name="Li T."/>
            <person name="Zhao F."/>
            <person name="Overmann J."/>
            <person name="Bryant D.A."/>
            <person name="Richardson P."/>
        </authorList>
    </citation>
    <scope>NUCLEOTIDE SEQUENCE [LARGE SCALE GENOMIC DNA]</scope>
    <source>
        <strain evidence="10">DSM 5477 / BU-1</strain>
    </source>
</reference>
<dbReference type="InterPro" id="IPR051906">
    <property type="entry name" value="TolC-like"/>
</dbReference>
<accession>B4SAI4</accession>
<dbReference type="GO" id="GO:0015288">
    <property type="term" value="F:porin activity"/>
    <property type="evidence" value="ECO:0007669"/>
    <property type="project" value="TreeGrafter"/>
</dbReference>
<keyword evidence="5" id="KW-0812">Transmembrane</keyword>
<evidence type="ECO:0000256" key="3">
    <source>
        <dbReference type="ARBA" id="ARBA00022448"/>
    </source>
</evidence>
<dbReference type="AlphaFoldDB" id="B4SAI4"/>
<dbReference type="Proteomes" id="UP000002724">
    <property type="component" value="Chromosome"/>
</dbReference>
<dbReference type="PANTHER" id="PTHR30026:SF20">
    <property type="entry name" value="OUTER MEMBRANE PROTEIN TOLC"/>
    <property type="match status" value="1"/>
</dbReference>
<comment type="subcellular location">
    <subcellularLocation>
        <location evidence="1">Cell outer membrane</location>
    </subcellularLocation>
</comment>
<evidence type="ECO:0000256" key="2">
    <source>
        <dbReference type="ARBA" id="ARBA00007613"/>
    </source>
</evidence>
<evidence type="ECO:0000256" key="8">
    <source>
        <dbReference type="SAM" id="SignalP"/>
    </source>
</evidence>
<dbReference type="InterPro" id="IPR003423">
    <property type="entry name" value="OMP_efflux"/>
</dbReference>
<dbReference type="Pfam" id="PF02321">
    <property type="entry name" value="OEP"/>
    <property type="match status" value="2"/>
</dbReference>
<sequence precursor="true">MVMNRHVVSGIFSFFCSAALFLASSSTVIGSERVEKTLSLANCIEIALSNATSAKKADANLKLRGSDVLRRYGSFLPRLSVSAGYAPYTLSRTYTTGYPVAEVQKTTMKSADLTLSTSLNLFNGFSDYASLQASLKQERAAEYTLQRVLESVVYDVTQTYFQVRLNQELLAIARENLLLAQDQLTLTDRQFQIGLKSMTDRYQQQADASESALQVIKAETRMQRSMSELLRRLQIEPQTRILLIASPEELKVTLSSKLDIDSLAATALERRTDLKSKLLETDAAKWQTRVSRAPWYPRVDLGFNVSTAGSEYLHNEYAYPPLSEQLRHTVGYSVSLNLNWAIFDGFQTRYNVESAKINQLNQRLDYDDLKRDIVIDLQQSAGEYTSAFMQIETANLSFTAAQSAYEGIKRKYELGAAGFVELSSARATLFNARSNLSQATFNLALQKSILDFTTGNITIPQLTESSIPLR</sequence>
<dbReference type="HOGENOM" id="CLU_012817_11_0_10"/>
<dbReference type="eggNOG" id="COG1538">
    <property type="taxonomic scope" value="Bacteria"/>
</dbReference>
<keyword evidence="10" id="KW-1185">Reference proteome</keyword>